<proteinExistence type="predicted"/>
<dbReference type="AlphaFoldDB" id="A0A8I2YZU1"/>
<sequence length="205" mass="22284">MPLVNTVPVTISPELSQLAPILSCTAIPVRFEPHPYFSLDGPKCVLLQLGLEFHGALDALSTRSCSHPHHTIGFYLPPLEADKNPVLEPFAKDLITTPQAWQALTKVAEGQAFDERPTLYAVVQACVATKRFGRTVGTGCQLYQDCLPPSCLSQASSPQPPLLQDTPTPEDNTVGLNNHPSLRIIQMPDSPIRGRATLVKLESKV</sequence>
<comment type="caution">
    <text evidence="1">The sequence shown here is derived from an EMBL/GenBank/DDBJ whole genome shotgun (WGS) entry which is preliminary data.</text>
</comment>
<dbReference type="EMBL" id="JAGFBS010000004">
    <property type="protein sequence ID" value="KAG6379642.1"/>
    <property type="molecule type" value="Genomic_DNA"/>
</dbReference>
<gene>
    <name evidence="1" type="ORF">JVT61DRAFT_10160</name>
</gene>
<evidence type="ECO:0000313" key="1">
    <source>
        <dbReference type="EMBL" id="KAG6379642.1"/>
    </source>
</evidence>
<keyword evidence="2" id="KW-1185">Reference proteome</keyword>
<dbReference type="Proteomes" id="UP000683000">
    <property type="component" value="Unassembled WGS sequence"/>
</dbReference>
<name>A0A8I2YZU1_9AGAM</name>
<accession>A0A8I2YZU1</accession>
<reference evidence="1" key="1">
    <citation type="submission" date="2021-03" db="EMBL/GenBank/DDBJ databases">
        <title>Evolutionary innovations through gain and loss of genes in the ectomycorrhizal Boletales.</title>
        <authorList>
            <person name="Wu G."/>
            <person name="Miyauchi S."/>
            <person name="Morin E."/>
            <person name="Yang Z.-L."/>
            <person name="Xu J."/>
            <person name="Martin F.M."/>
        </authorList>
    </citation>
    <scope>NUCLEOTIDE SEQUENCE</scope>
    <source>
        <strain evidence="1">BR01</strain>
    </source>
</reference>
<protein>
    <submittedName>
        <fullName evidence="1">Uncharacterized protein</fullName>
    </submittedName>
</protein>
<organism evidence="1 2">
    <name type="scientific">Boletus reticuloceps</name>
    <dbReference type="NCBI Taxonomy" id="495285"/>
    <lineage>
        <taxon>Eukaryota</taxon>
        <taxon>Fungi</taxon>
        <taxon>Dikarya</taxon>
        <taxon>Basidiomycota</taxon>
        <taxon>Agaricomycotina</taxon>
        <taxon>Agaricomycetes</taxon>
        <taxon>Agaricomycetidae</taxon>
        <taxon>Boletales</taxon>
        <taxon>Boletineae</taxon>
        <taxon>Boletaceae</taxon>
        <taxon>Boletoideae</taxon>
        <taxon>Boletus</taxon>
    </lineage>
</organism>
<evidence type="ECO:0000313" key="2">
    <source>
        <dbReference type="Proteomes" id="UP000683000"/>
    </source>
</evidence>